<comment type="caution">
    <text evidence="4">The sequence shown here is derived from an EMBL/GenBank/DDBJ whole genome shotgun (WGS) entry which is preliminary data.</text>
</comment>
<proteinExistence type="predicted"/>
<dbReference type="PANTHER" id="PTHR46401">
    <property type="entry name" value="GLYCOSYLTRANSFERASE WBBK-RELATED"/>
    <property type="match status" value="1"/>
</dbReference>
<evidence type="ECO:0000256" key="1">
    <source>
        <dbReference type="ARBA" id="ARBA00022679"/>
    </source>
</evidence>
<reference evidence="4" key="1">
    <citation type="submission" date="2020-12" db="EMBL/GenBank/DDBJ databases">
        <title>The genome sequence of Inhella sp. 4Y17.</title>
        <authorList>
            <person name="Liu Y."/>
        </authorList>
    </citation>
    <scope>NUCLEOTIDE SEQUENCE</scope>
    <source>
        <strain evidence="4">4Y10</strain>
    </source>
</reference>
<dbReference type="InterPro" id="IPR022623">
    <property type="entry name" value="Glyco_trans_4"/>
</dbReference>
<dbReference type="Proteomes" id="UP000620139">
    <property type="component" value="Unassembled WGS sequence"/>
</dbReference>
<evidence type="ECO:0000313" key="5">
    <source>
        <dbReference type="Proteomes" id="UP000620139"/>
    </source>
</evidence>
<feature type="domain" description="Glycosyl transferase family 4" evidence="3">
    <location>
        <begin position="26"/>
        <end position="196"/>
    </location>
</feature>
<dbReference type="GO" id="GO:0009103">
    <property type="term" value="P:lipopolysaccharide biosynthetic process"/>
    <property type="evidence" value="ECO:0007669"/>
    <property type="project" value="TreeGrafter"/>
</dbReference>
<dbReference type="SUPFAM" id="SSF53756">
    <property type="entry name" value="UDP-Glycosyltransferase/glycogen phosphorylase"/>
    <property type="match status" value="1"/>
</dbReference>
<evidence type="ECO:0000313" key="4">
    <source>
        <dbReference type="EMBL" id="MBH9553329.1"/>
    </source>
</evidence>
<name>A0A931IWA9_9BURK</name>
<dbReference type="AlphaFoldDB" id="A0A931IWA9"/>
<dbReference type="RefSeq" id="WP_198100929.1">
    <property type="nucleotide sequence ID" value="NZ_JAEDAL010000004.1"/>
</dbReference>
<dbReference type="Gene3D" id="3.40.50.2000">
    <property type="entry name" value="Glycogen Phosphorylase B"/>
    <property type="match status" value="2"/>
</dbReference>
<dbReference type="Pfam" id="PF00534">
    <property type="entry name" value="Glycos_transf_1"/>
    <property type="match status" value="1"/>
</dbReference>
<organism evidence="4 5">
    <name type="scientific">Inhella gelatinilytica</name>
    <dbReference type="NCBI Taxonomy" id="2795030"/>
    <lineage>
        <taxon>Bacteria</taxon>
        <taxon>Pseudomonadati</taxon>
        <taxon>Pseudomonadota</taxon>
        <taxon>Betaproteobacteria</taxon>
        <taxon>Burkholderiales</taxon>
        <taxon>Sphaerotilaceae</taxon>
        <taxon>Inhella</taxon>
    </lineage>
</organism>
<dbReference type="InterPro" id="IPR001296">
    <property type="entry name" value="Glyco_trans_1"/>
</dbReference>
<keyword evidence="1" id="KW-0808">Transferase</keyword>
<protein>
    <submittedName>
        <fullName evidence="4">Glycosyltransferase</fullName>
    </submittedName>
</protein>
<sequence length="411" mass="45893">MKILFIHQNFPGQFLHLAPILANNPQHEVRVMTMRQDLPKLHPRIGVMRYGVRRGTSPNIQPWVADFETKVIRGEGALRAALQLKRQGYTPEVIVAHPGWGESLFLHDVWPAAKMGLYCEFYYGAGPGSDVGFDPEFPVAQPEIEAARLRVKNANNTLHFEFAQAGLSPTVWQRSTFPEPFRSRITVAHDGVDTERVRPDAQARFALPDGKVLSRADEVITFVNRNLEPYRGYHVFMRSLPELMRRCPKAQIVIVGGNDVSYGARPPAGQTWKEIYLNEVAGQIDSARVHFVGHLQYPNFLKLLQVSTVHVYLTYPFVLSWSLIEAMSTGCAIVASRTAPLLEAIEDGRNGVLVDFFDREALIDAVAGLCEQPERRALLGAAARADARAKYDLQSVCLPAQKAWVESLAGL</sequence>
<keyword evidence="5" id="KW-1185">Reference proteome</keyword>
<dbReference type="GO" id="GO:0016757">
    <property type="term" value="F:glycosyltransferase activity"/>
    <property type="evidence" value="ECO:0007669"/>
    <property type="project" value="InterPro"/>
</dbReference>
<feature type="domain" description="Glycosyl transferase family 1" evidence="2">
    <location>
        <begin position="217"/>
        <end position="385"/>
    </location>
</feature>
<dbReference type="Pfam" id="PF12000">
    <property type="entry name" value="Glyco_trans_4_3"/>
    <property type="match status" value="1"/>
</dbReference>
<evidence type="ECO:0000259" key="2">
    <source>
        <dbReference type="Pfam" id="PF00534"/>
    </source>
</evidence>
<accession>A0A931IWA9</accession>
<evidence type="ECO:0000259" key="3">
    <source>
        <dbReference type="Pfam" id="PF12000"/>
    </source>
</evidence>
<dbReference type="EMBL" id="JAEDAL010000004">
    <property type="protein sequence ID" value="MBH9553329.1"/>
    <property type="molecule type" value="Genomic_DNA"/>
</dbReference>
<dbReference type="PANTHER" id="PTHR46401:SF2">
    <property type="entry name" value="GLYCOSYLTRANSFERASE WBBK-RELATED"/>
    <property type="match status" value="1"/>
</dbReference>
<gene>
    <name evidence="4" type="ORF">I7X43_10760</name>
</gene>